<dbReference type="RefSeq" id="WP_006626732.1">
    <property type="nucleotide sequence ID" value="NZ_ADFR01000002.1"/>
</dbReference>
<dbReference type="STRING" id="679192.HMPREF9013_1095"/>
<sequence length="337" mass="38458">MGRFYLIGLVVFLGIVYIGIGFGFYYYMKKKVVHGRRLIDHSVNEQTRTDKMGIGEYVTYGSMIVVAILAIIPILSKGGSGNAILARLIILPPIMALFNARKRTGRSMLVLIIAFLFFMFGMMAYLIIGIPKKAPTLKINDTKLIVTKTTVGDMMKDGFDIYIRQEKHISSKYSEILSSGEYEKYSANRSVLIKKEFKQHSYPVARSPYLLVKNGVVIGGIEVYGDKNKEVALEDCKITYFVLDQDNLPEVRKNSISYQFEGVDLFSKLTLETVRKAFGKKLWLFPSNPTSKTDLCYGIQWSTRSDLIWNEYYSYIRFDEQNDITSFELSSKIPKDN</sequence>
<gene>
    <name evidence="2" type="ORF">HMPREF9013_1095</name>
</gene>
<proteinExistence type="predicted"/>
<organism evidence="2 3">
    <name type="scientific">Bulleidia extructa W1219</name>
    <dbReference type="NCBI Taxonomy" id="679192"/>
    <lineage>
        <taxon>Bacteria</taxon>
        <taxon>Bacillati</taxon>
        <taxon>Bacillota</taxon>
        <taxon>Erysipelotrichia</taxon>
        <taxon>Erysipelotrichales</taxon>
        <taxon>Erysipelotrichaceae</taxon>
        <taxon>Bulleidia</taxon>
    </lineage>
</organism>
<feature type="transmembrane region" description="Helical" evidence="1">
    <location>
        <begin position="107"/>
        <end position="128"/>
    </location>
</feature>
<feature type="transmembrane region" description="Helical" evidence="1">
    <location>
        <begin position="6"/>
        <end position="27"/>
    </location>
</feature>
<name>D2MMW1_9FIRM</name>
<evidence type="ECO:0000313" key="2">
    <source>
        <dbReference type="EMBL" id="EFC06387.1"/>
    </source>
</evidence>
<keyword evidence="1" id="KW-0812">Transmembrane</keyword>
<dbReference type="Proteomes" id="UP000005017">
    <property type="component" value="Unassembled WGS sequence"/>
</dbReference>
<reference evidence="3" key="1">
    <citation type="submission" date="2009-12" db="EMBL/GenBank/DDBJ databases">
        <title>Sequence of Clostridiales genomosp. BVAB3 str. UPII9-5.</title>
        <authorList>
            <person name="Madupu R."/>
            <person name="Durkin A.S."/>
            <person name="Torralba M."/>
            <person name="Methe B."/>
            <person name="Sutton G.G."/>
            <person name="Strausberg R.L."/>
            <person name="Nelson K.E."/>
        </authorList>
    </citation>
    <scope>NUCLEOTIDE SEQUENCE [LARGE SCALE GENOMIC DNA]</scope>
    <source>
        <strain evidence="3">W1219</strain>
    </source>
</reference>
<keyword evidence="3" id="KW-1185">Reference proteome</keyword>
<protein>
    <submittedName>
        <fullName evidence="2">Uncharacterized protein</fullName>
    </submittedName>
</protein>
<dbReference type="eggNOG" id="ENOG502Z8KH">
    <property type="taxonomic scope" value="Bacteria"/>
</dbReference>
<dbReference type="AlphaFoldDB" id="D2MMW1"/>
<keyword evidence="1" id="KW-0472">Membrane</keyword>
<feature type="transmembrane region" description="Helical" evidence="1">
    <location>
        <begin position="81"/>
        <end position="100"/>
    </location>
</feature>
<dbReference type="EMBL" id="ADFR01000002">
    <property type="protein sequence ID" value="EFC06387.1"/>
    <property type="molecule type" value="Genomic_DNA"/>
</dbReference>
<accession>D2MMW1</accession>
<evidence type="ECO:0000256" key="1">
    <source>
        <dbReference type="SAM" id="Phobius"/>
    </source>
</evidence>
<keyword evidence="1" id="KW-1133">Transmembrane helix</keyword>
<comment type="caution">
    <text evidence="2">The sequence shown here is derived from an EMBL/GenBank/DDBJ whole genome shotgun (WGS) entry which is preliminary data.</text>
</comment>
<dbReference type="OrthoDB" id="1551255at2"/>
<evidence type="ECO:0000313" key="3">
    <source>
        <dbReference type="Proteomes" id="UP000005017"/>
    </source>
</evidence>
<feature type="transmembrane region" description="Helical" evidence="1">
    <location>
        <begin position="57"/>
        <end position="75"/>
    </location>
</feature>